<feature type="transmembrane region" description="Helical" evidence="1">
    <location>
        <begin position="57"/>
        <end position="78"/>
    </location>
</feature>
<evidence type="ECO:0000313" key="4">
    <source>
        <dbReference type="Proteomes" id="UP000563151"/>
    </source>
</evidence>
<sequence>MKEELMDRIINDKFENLKENKLDNIEVPSVFHNCIEDTLTSLENIKPKKKNNKKKQVIAAAITITCLTGIAFSVPTLAKNIPAINNILNGKSVFDPKEKNPYNFGLDNTNLKEYTNQVNQSIKSGGITITVKEVAYDGNKVFLGYIIQGEKDILMDSSGKAPDVFPGHSTTIDGKRPSSGGYDFKKIDNKTYVMREEIDISPSNSIPDKFRFTTKFRLVSGIKGVWDFDFIVSQENFKNKCKTIPVRKHFNIDNNKFTIEKLSLTPLSSVLNMTDKRTGLNNLFNKTDNSFFNDHQILVTNEKGYSLKIPGSNWKSDKNYSEAQIEFVPEEINTAKSINIKVLKKSIDFIQPKECKIKYEVPIKNTSFPKKITTKRFGSIIINKINTADNKLTLKFKLEGDYSPLLLENIWLWNSKKDFNDESAYKVFSFNRKFVDGEYIIEESVGKDFISDYKDLKIVISDPSEYYEPLEECNTEVIIN</sequence>
<gene>
    <name evidence="3" type="ORF">HGG79_09610</name>
</gene>
<dbReference type="Proteomes" id="UP000563151">
    <property type="component" value="Unassembled WGS sequence"/>
</dbReference>
<protein>
    <submittedName>
        <fullName evidence="3">DUF4179 domain-containing protein</fullName>
    </submittedName>
</protein>
<dbReference type="EMBL" id="JAAZWO010000009">
    <property type="protein sequence ID" value="MBC2398029.1"/>
    <property type="molecule type" value="Genomic_DNA"/>
</dbReference>
<evidence type="ECO:0000313" key="3">
    <source>
        <dbReference type="EMBL" id="MBC2398029.1"/>
    </source>
</evidence>
<accession>A0A923EAC1</accession>
<evidence type="ECO:0000256" key="1">
    <source>
        <dbReference type="SAM" id="Phobius"/>
    </source>
</evidence>
<keyword evidence="1" id="KW-0812">Transmembrane</keyword>
<reference evidence="3 4" key="1">
    <citation type="submission" date="2020-04" db="EMBL/GenBank/DDBJ databases">
        <title>Genomic insights into acetone-butanol-ethanol (ABE) fermentation by sequencing solventogenic clostridia strains.</title>
        <authorList>
            <person name="Brown S."/>
        </authorList>
    </citation>
    <scope>NUCLEOTIDE SEQUENCE [LARGE SCALE GENOMIC DNA]</scope>
    <source>
        <strain evidence="3 4">DJ011</strain>
    </source>
</reference>
<evidence type="ECO:0000259" key="2">
    <source>
        <dbReference type="Pfam" id="PF13786"/>
    </source>
</evidence>
<dbReference type="Gene3D" id="2.60.40.1630">
    <property type="entry name" value="bacillus anthracis domain"/>
    <property type="match status" value="1"/>
</dbReference>
<dbReference type="RefSeq" id="WP_173680455.1">
    <property type="nucleotide sequence ID" value="NZ_JAAZWO010000009.1"/>
</dbReference>
<keyword evidence="1" id="KW-1133">Transmembrane helix</keyword>
<proteinExistence type="predicted"/>
<feature type="domain" description="DUF4179" evidence="2">
    <location>
        <begin position="48"/>
        <end position="148"/>
    </location>
</feature>
<dbReference type="AlphaFoldDB" id="A0A923EAC1"/>
<dbReference type="InterPro" id="IPR025436">
    <property type="entry name" value="DUF4179"/>
</dbReference>
<organism evidence="3 4">
    <name type="scientific">Clostridium tetanomorphum</name>
    <dbReference type="NCBI Taxonomy" id="1553"/>
    <lineage>
        <taxon>Bacteria</taxon>
        <taxon>Bacillati</taxon>
        <taxon>Bacillota</taxon>
        <taxon>Clostridia</taxon>
        <taxon>Eubacteriales</taxon>
        <taxon>Clostridiaceae</taxon>
        <taxon>Clostridium</taxon>
    </lineage>
</organism>
<keyword evidence="4" id="KW-1185">Reference proteome</keyword>
<dbReference type="Pfam" id="PF13786">
    <property type="entry name" value="DUF4179"/>
    <property type="match status" value="1"/>
</dbReference>
<name>A0A923EAC1_CLOTT</name>
<keyword evidence="1" id="KW-0472">Membrane</keyword>
<comment type="caution">
    <text evidence="3">The sequence shown here is derived from an EMBL/GenBank/DDBJ whole genome shotgun (WGS) entry which is preliminary data.</text>
</comment>